<dbReference type="PROSITE" id="PS01031">
    <property type="entry name" value="SHSP"/>
    <property type="match status" value="1"/>
</dbReference>
<dbReference type="SUPFAM" id="SSF49764">
    <property type="entry name" value="HSP20-like chaperones"/>
    <property type="match status" value="1"/>
</dbReference>
<gene>
    <name evidence="4" type="ORF">Ga0061068_1224</name>
</gene>
<evidence type="ECO:0000313" key="4">
    <source>
        <dbReference type="EMBL" id="CUB08119.1"/>
    </source>
</evidence>
<dbReference type="PANTHER" id="PTHR11527">
    <property type="entry name" value="HEAT-SHOCK PROTEIN 20 FAMILY MEMBER"/>
    <property type="match status" value="1"/>
</dbReference>
<comment type="similarity">
    <text evidence="1 2">Belongs to the small heat shock protein (HSP20) family.</text>
</comment>
<evidence type="ECO:0000256" key="2">
    <source>
        <dbReference type="RuleBase" id="RU003616"/>
    </source>
</evidence>
<protein>
    <submittedName>
        <fullName evidence="4">Molecular chaperone IbpA, HSP20 family</fullName>
    </submittedName>
</protein>
<dbReference type="CDD" id="cd06464">
    <property type="entry name" value="ACD_sHsps-like"/>
    <property type="match status" value="1"/>
</dbReference>
<dbReference type="InterPro" id="IPR031107">
    <property type="entry name" value="Small_HSP"/>
</dbReference>
<evidence type="ECO:0000256" key="1">
    <source>
        <dbReference type="PROSITE-ProRule" id="PRU00285"/>
    </source>
</evidence>
<reference evidence="5" key="1">
    <citation type="submission" date="2015-08" db="EMBL/GenBank/DDBJ databases">
        <authorList>
            <person name="Babu N.S."/>
            <person name="Beckwith C.J."/>
            <person name="Beseler K.G."/>
            <person name="Brison A."/>
            <person name="Carone J.V."/>
            <person name="Caskin T.P."/>
            <person name="Diamond M."/>
            <person name="Durham M.E."/>
            <person name="Foxe J.M."/>
            <person name="Go M."/>
            <person name="Henderson B.A."/>
            <person name="Jones I.B."/>
            <person name="McGettigan J.A."/>
            <person name="Micheletti S.J."/>
            <person name="Nasrallah M.E."/>
            <person name="Ortiz D."/>
            <person name="Piller C.R."/>
            <person name="Privatt S.R."/>
            <person name="Schneider S.L."/>
            <person name="Sharp S."/>
            <person name="Smith T.C."/>
            <person name="Stanton J.D."/>
            <person name="Ullery H.E."/>
            <person name="Wilson R.J."/>
            <person name="Serrano M.G."/>
            <person name="Buck G."/>
            <person name="Lee V."/>
            <person name="Wang Y."/>
            <person name="Carvalho R."/>
            <person name="Voegtly L."/>
            <person name="Shi R."/>
            <person name="Duckworth R."/>
            <person name="Johnson A."/>
            <person name="Loviza R."/>
            <person name="Walstead R."/>
            <person name="Shah Z."/>
            <person name="Kiflezghi M."/>
            <person name="Wade K."/>
            <person name="Ball S.L."/>
            <person name="Bradley K.W."/>
            <person name="Asai D.J."/>
            <person name="Bowman C.A."/>
            <person name="Russell D.A."/>
            <person name="Pope W.H."/>
            <person name="Jacobs-Sera D."/>
            <person name="Hendrix R.W."/>
            <person name="Hatfull G.F."/>
        </authorList>
    </citation>
    <scope>NUCLEOTIDE SEQUENCE [LARGE SCALE GENOMIC DNA]</scope>
    <source>
        <strain evidence="5">JCM 19170</strain>
    </source>
</reference>
<feature type="domain" description="SHSP" evidence="3">
    <location>
        <begin position="20"/>
        <end position="131"/>
    </location>
</feature>
<name>A0A0K6IYK1_9PROT</name>
<dbReference type="EMBL" id="CYHH01000022">
    <property type="protein sequence ID" value="CUB08119.1"/>
    <property type="molecule type" value="Genomic_DNA"/>
</dbReference>
<organism evidence="4 5">
    <name type="scientific">Tepidiphilus thermophilus</name>
    <dbReference type="NCBI Taxonomy" id="876478"/>
    <lineage>
        <taxon>Bacteria</taxon>
        <taxon>Pseudomonadati</taxon>
        <taxon>Pseudomonadota</taxon>
        <taxon>Hydrogenophilia</taxon>
        <taxon>Hydrogenophilales</taxon>
        <taxon>Hydrogenophilaceae</taxon>
        <taxon>Tepidiphilus</taxon>
    </lineage>
</organism>
<dbReference type="InterPro" id="IPR008978">
    <property type="entry name" value="HSP20-like_chaperone"/>
</dbReference>
<dbReference type="OrthoDB" id="9788892at2"/>
<dbReference type="InterPro" id="IPR002068">
    <property type="entry name" value="A-crystallin/Hsp20_dom"/>
</dbReference>
<evidence type="ECO:0000313" key="5">
    <source>
        <dbReference type="Proteomes" id="UP000182108"/>
    </source>
</evidence>
<accession>A0A0K6IYK1</accession>
<dbReference type="AlphaFoldDB" id="A0A0K6IYK1"/>
<evidence type="ECO:0000259" key="3">
    <source>
        <dbReference type="PROSITE" id="PS01031"/>
    </source>
</evidence>
<dbReference type="RefSeq" id="WP_055424353.1">
    <property type="nucleotide sequence ID" value="NZ_CYHH01000022.1"/>
</dbReference>
<proteinExistence type="inferred from homology"/>
<dbReference type="Pfam" id="PF00011">
    <property type="entry name" value="HSP20"/>
    <property type="match status" value="1"/>
</dbReference>
<keyword evidence="5" id="KW-1185">Reference proteome</keyword>
<sequence length="131" mass="14334">MAETNVTTRPGTNVTAQEAQRVPTAVPRVDIIEDQTSITLWADLPGVSRDSLEIKVEGDTLTIEGNVSLPVSEGMEPIYAEIRAPRYARSFTLSRDLDTAAIQAKLDQGVLELRIPKHQQAQPKRITVQAG</sequence>
<dbReference type="Proteomes" id="UP000182108">
    <property type="component" value="Unassembled WGS sequence"/>
</dbReference>
<dbReference type="Gene3D" id="2.60.40.790">
    <property type="match status" value="1"/>
</dbReference>